<dbReference type="Gene3D" id="3.40.50.1110">
    <property type="entry name" value="SGNH hydrolase"/>
    <property type="match status" value="1"/>
</dbReference>
<reference evidence="2 3" key="1">
    <citation type="journal article" date="2013" name="Mar. Genomics">
        <title>Expression of sulfatases in Rhodopirellula baltica and the diversity of sulfatases in the genus Rhodopirellula.</title>
        <authorList>
            <person name="Wegner C.E."/>
            <person name="Richter-Heitmann T."/>
            <person name="Klindworth A."/>
            <person name="Klockow C."/>
            <person name="Richter M."/>
            <person name="Achstetter T."/>
            <person name="Glockner F.O."/>
            <person name="Harder J."/>
        </authorList>
    </citation>
    <scope>NUCLEOTIDE SEQUENCE [LARGE SCALE GENOMIC DNA]</scope>
    <source>
        <strain evidence="2 3">SM1</strain>
    </source>
</reference>
<dbReference type="PROSITE" id="PS51318">
    <property type="entry name" value="TAT"/>
    <property type="match status" value="1"/>
</dbReference>
<dbReference type="InterPro" id="IPR013830">
    <property type="entry name" value="SGNH_hydro"/>
</dbReference>
<dbReference type="InterPro" id="IPR051532">
    <property type="entry name" value="Ester_Hydrolysis_Enzymes"/>
</dbReference>
<gene>
    <name evidence="2" type="ORF">RMSM_01256</name>
</gene>
<dbReference type="CDD" id="cd01834">
    <property type="entry name" value="SGNH_hydrolase_like_2"/>
    <property type="match status" value="1"/>
</dbReference>
<organism evidence="2 3">
    <name type="scientific">Rhodopirellula maiorica SM1</name>
    <dbReference type="NCBI Taxonomy" id="1265738"/>
    <lineage>
        <taxon>Bacteria</taxon>
        <taxon>Pseudomonadati</taxon>
        <taxon>Planctomycetota</taxon>
        <taxon>Planctomycetia</taxon>
        <taxon>Pirellulales</taxon>
        <taxon>Pirellulaceae</taxon>
        <taxon>Novipirellula</taxon>
    </lineage>
</organism>
<comment type="caution">
    <text evidence="2">The sequence shown here is derived from an EMBL/GenBank/DDBJ whole genome shotgun (WGS) entry which is preliminary data.</text>
</comment>
<evidence type="ECO:0000259" key="1">
    <source>
        <dbReference type="Pfam" id="PF13472"/>
    </source>
</evidence>
<dbReference type="SUPFAM" id="SSF52266">
    <property type="entry name" value="SGNH hydrolase"/>
    <property type="match status" value="1"/>
</dbReference>
<dbReference type="InterPro" id="IPR036514">
    <property type="entry name" value="SGNH_hydro_sf"/>
</dbReference>
<accession>M5S2G7</accession>
<dbReference type="AlphaFoldDB" id="M5S2G7"/>
<name>M5S2G7_9BACT</name>
<proteinExistence type="predicted"/>
<evidence type="ECO:0000313" key="2">
    <source>
        <dbReference type="EMBL" id="EMI21817.1"/>
    </source>
</evidence>
<dbReference type="PANTHER" id="PTHR30383:SF5">
    <property type="entry name" value="SGNH HYDROLASE-TYPE ESTERASE DOMAIN-CONTAINING PROTEIN"/>
    <property type="match status" value="1"/>
</dbReference>
<dbReference type="PANTHER" id="PTHR30383">
    <property type="entry name" value="THIOESTERASE 1/PROTEASE 1/LYSOPHOSPHOLIPASE L1"/>
    <property type="match status" value="1"/>
</dbReference>
<feature type="domain" description="SGNH hydrolase-type esterase" evidence="1">
    <location>
        <begin position="67"/>
        <end position="256"/>
    </location>
</feature>
<dbReference type="PATRIC" id="fig|1265738.3.peg.1246"/>
<dbReference type="EMBL" id="ANOG01000188">
    <property type="protein sequence ID" value="EMI21817.1"/>
    <property type="molecule type" value="Genomic_DNA"/>
</dbReference>
<evidence type="ECO:0000313" key="3">
    <source>
        <dbReference type="Proteomes" id="UP000011991"/>
    </source>
</evidence>
<dbReference type="Pfam" id="PF13472">
    <property type="entry name" value="Lipase_GDSL_2"/>
    <property type="match status" value="1"/>
</dbReference>
<dbReference type="Proteomes" id="UP000011991">
    <property type="component" value="Unassembled WGS sequence"/>
</dbReference>
<sequence length="268" mass="29499">MSLSDLSPLDSFLRVHTMNTKLGRRDLMRATLAAAGAGALMTASPRTLLAAESTKSLPENTTILFQGDSITDAGRDRKNQSTNNARGLGNGYPVLIAGDLLSAHPESKLTIHNRGISGHKVPDLAARWQKDCIDLKPDVLSILIGVNDIWHKLNGRYDGTVADYESGYEALLQQTQAALPKTRILICEPFVLRCGAINDKWFPEFDERRAVAKKLAEKMKLDFVPFQTMFDEAVDSAPPQYWAADGVHPTLAGHALMAEKWLEVFQQA</sequence>
<protein>
    <submittedName>
        <fullName evidence="2">Lipolytic protein G-D-S-L family</fullName>
    </submittedName>
</protein>
<dbReference type="GO" id="GO:0004622">
    <property type="term" value="F:phosphatidylcholine lysophospholipase activity"/>
    <property type="evidence" value="ECO:0007669"/>
    <property type="project" value="TreeGrafter"/>
</dbReference>
<keyword evidence="3" id="KW-1185">Reference proteome</keyword>
<dbReference type="InterPro" id="IPR006311">
    <property type="entry name" value="TAT_signal"/>
</dbReference>